<dbReference type="EMBL" id="JABEQM010000003">
    <property type="protein sequence ID" value="MBB2201043.1"/>
    <property type="molecule type" value="Genomic_DNA"/>
</dbReference>
<name>A0A7W4K614_9PROT</name>
<keyword evidence="1" id="KW-0378">Hydrolase</keyword>
<evidence type="ECO:0000313" key="1">
    <source>
        <dbReference type="EMBL" id="MBB2201043.1"/>
    </source>
</evidence>
<dbReference type="InterPro" id="IPR010247">
    <property type="entry name" value="HutG_amidohyd"/>
</dbReference>
<reference evidence="1 2" key="1">
    <citation type="submission" date="2020-04" db="EMBL/GenBank/DDBJ databases">
        <title>Description of novel Gluconacetobacter.</title>
        <authorList>
            <person name="Sombolestani A."/>
        </authorList>
    </citation>
    <scope>NUCLEOTIDE SEQUENCE [LARGE SCALE GENOMIC DNA]</scope>
    <source>
        <strain evidence="1 2">LMG 27802</strain>
    </source>
</reference>
<proteinExistence type="predicted"/>
<dbReference type="EC" id="3.5.1.68" evidence="1"/>
<keyword evidence="2" id="KW-1185">Reference proteome</keyword>
<dbReference type="GO" id="GO:0050129">
    <property type="term" value="F:N-formylglutamate deformylase activity"/>
    <property type="evidence" value="ECO:0007669"/>
    <property type="project" value="UniProtKB-EC"/>
</dbReference>
<dbReference type="InterPro" id="IPR007709">
    <property type="entry name" value="N-FG_amidohydro"/>
</dbReference>
<gene>
    <name evidence="1" type="primary">hutG</name>
    <name evidence="1" type="ORF">HLH28_05520</name>
</gene>
<dbReference type="NCBIfam" id="TIGR02017">
    <property type="entry name" value="hutG_amidohyd"/>
    <property type="match status" value="1"/>
</dbReference>
<dbReference type="Gene3D" id="3.40.630.40">
    <property type="entry name" value="Zn-dependent exopeptidases"/>
    <property type="match status" value="1"/>
</dbReference>
<organism evidence="1 2">
    <name type="scientific">Gluconacetobacter tumulisoli</name>
    <dbReference type="NCBI Taxonomy" id="1286189"/>
    <lineage>
        <taxon>Bacteria</taxon>
        <taxon>Pseudomonadati</taxon>
        <taxon>Pseudomonadota</taxon>
        <taxon>Alphaproteobacteria</taxon>
        <taxon>Acetobacterales</taxon>
        <taxon>Acetobacteraceae</taxon>
        <taxon>Gluconacetobacter</taxon>
    </lineage>
</organism>
<comment type="caution">
    <text evidence="1">The sequence shown here is derived from an EMBL/GenBank/DDBJ whole genome shotgun (WGS) entry which is preliminary data.</text>
</comment>
<protein>
    <submittedName>
        <fullName evidence="1">N-formylglutamate deformylase</fullName>
        <ecNumber evidence="1">3.5.1.68</ecNumber>
    </submittedName>
</protein>
<evidence type="ECO:0000313" key="2">
    <source>
        <dbReference type="Proteomes" id="UP000578030"/>
    </source>
</evidence>
<dbReference type="SUPFAM" id="SSF53187">
    <property type="entry name" value="Zn-dependent exopeptidases"/>
    <property type="match status" value="1"/>
</dbReference>
<accession>A0A7W4K614</accession>
<dbReference type="Pfam" id="PF05013">
    <property type="entry name" value="FGase"/>
    <property type="match status" value="1"/>
</dbReference>
<dbReference type="Proteomes" id="UP000578030">
    <property type="component" value="Unassembled WGS sequence"/>
</dbReference>
<dbReference type="RefSeq" id="WP_182955645.1">
    <property type="nucleotide sequence ID" value="NZ_JABEQM010000003.1"/>
</dbReference>
<dbReference type="AlphaFoldDB" id="A0A7W4K614"/>
<sequence length="269" mass="29198">MTAPVFSFTPGSSPVLVTLPHTGTALPAGMEARLTPRGRMLPDTDWYVDRLYAGALTRGAGVLRANYSRYVVDLNRGADDAALYPGRPSTGLAPLLSFDGDPLYVPGQEPDAASLAERTRLFWAPYHDAVTAELARLRDIWGWAVLWDGHSIRSECPRLFEGVLPDLNLGTHGGRSCDAGLTDRLIRHAAGLTGYTHVLNGRFQGGYTTRHYGQPSGHIHAIQLEIAQSAYLASEDAPWPADPAKEARLRSVIDGFLDIVIAWRPEGSA</sequence>